<dbReference type="Pfam" id="PF12705">
    <property type="entry name" value="PDDEXK_1"/>
    <property type="match status" value="1"/>
</dbReference>
<comment type="catalytic activity">
    <reaction evidence="12">
        <text>Couples ATP hydrolysis with the unwinding of duplex DNA by translocating in the 3'-5' direction.</text>
        <dbReference type="EC" id="5.6.2.4"/>
    </reaction>
</comment>
<dbReference type="PROSITE" id="PS51198">
    <property type="entry name" value="UVRD_HELICASE_ATP_BIND"/>
    <property type="match status" value="1"/>
</dbReference>
<keyword evidence="4" id="KW-0227">DNA damage</keyword>
<dbReference type="Gene3D" id="3.40.50.300">
    <property type="entry name" value="P-loop containing nucleotide triphosphate hydrolases"/>
    <property type="match status" value="3"/>
</dbReference>
<dbReference type="InterPro" id="IPR014017">
    <property type="entry name" value="DNA_helicase_UvrD-like_C"/>
</dbReference>
<dbReference type="CDD" id="cd17932">
    <property type="entry name" value="DEXQc_UvrD"/>
    <property type="match status" value="1"/>
</dbReference>
<dbReference type="Pfam" id="PF13361">
    <property type="entry name" value="UvrD_C"/>
    <property type="match status" value="2"/>
</dbReference>
<dbReference type="Gene3D" id="1.10.486.10">
    <property type="entry name" value="PCRA, domain 4"/>
    <property type="match status" value="1"/>
</dbReference>
<keyword evidence="5 15" id="KW-0378">Hydrolase</keyword>
<dbReference type="GO" id="GO:0004527">
    <property type="term" value="F:exonuclease activity"/>
    <property type="evidence" value="ECO:0007669"/>
    <property type="project" value="UniProtKB-KW"/>
</dbReference>
<dbReference type="GO" id="GO:0033202">
    <property type="term" value="C:DNA helicase complex"/>
    <property type="evidence" value="ECO:0007669"/>
    <property type="project" value="TreeGrafter"/>
</dbReference>
<evidence type="ECO:0000256" key="11">
    <source>
        <dbReference type="ARBA" id="ARBA00023235"/>
    </source>
</evidence>
<evidence type="ECO:0000256" key="3">
    <source>
        <dbReference type="ARBA" id="ARBA00022741"/>
    </source>
</evidence>
<keyword evidence="6 15" id="KW-0347">Helicase</keyword>
<feature type="binding site" evidence="15">
    <location>
        <begin position="26"/>
        <end position="33"/>
    </location>
    <ligand>
        <name>ATP</name>
        <dbReference type="ChEBI" id="CHEBI:30616"/>
    </ligand>
</feature>
<evidence type="ECO:0000256" key="12">
    <source>
        <dbReference type="ARBA" id="ARBA00034617"/>
    </source>
</evidence>
<dbReference type="GO" id="GO:0003677">
    <property type="term" value="F:DNA binding"/>
    <property type="evidence" value="ECO:0007669"/>
    <property type="project" value="UniProtKB-KW"/>
</dbReference>
<comment type="similarity">
    <text evidence="1">Belongs to the helicase family. UvrD subfamily.</text>
</comment>
<dbReference type="EMBL" id="JAQLXW010000006">
    <property type="protein sequence ID" value="MDB8003511.1"/>
    <property type="molecule type" value="Genomic_DNA"/>
</dbReference>
<dbReference type="PANTHER" id="PTHR11070:SF2">
    <property type="entry name" value="ATP-DEPENDENT DNA HELICASE SRS2"/>
    <property type="match status" value="1"/>
</dbReference>
<evidence type="ECO:0000256" key="4">
    <source>
        <dbReference type="ARBA" id="ARBA00022763"/>
    </source>
</evidence>
<evidence type="ECO:0000256" key="13">
    <source>
        <dbReference type="ARBA" id="ARBA00034808"/>
    </source>
</evidence>
<dbReference type="InterPro" id="IPR038726">
    <property type="entry name" value="PDDEXK_AddAB-type"/>
</dbReference>
<feature type="domain" description="UvrD-like helicase ATP-binding" evidence="16">
    <location>
        <begin position="5"/>
        <end position="302"/>
    </location>
</feature>
<dbReference type="Pfam" id="PF00580">
    <property type="entry name" value="UvrD-helicase"/>
    <property type="match status" value="1"/>
</dbReference>
<keyword evidence="2" id="KW-0540">Nuclease</keyword>
<dbReference type="Gene3D" id="3.90.320.10">
    <property type="match status" value="1"/>
</dbReference>
<comment type="caution">
    <text evidence="17">The sequence shown here is derived from an EMBL/GenBank/DDBJ whole genome shotgun (WGS) entry which is preliminary data.</text>
</comment>
<dbReference type="GO" id="GO:0005524">
    <property type="term" value="F:ATP binding"/>
    <property type="evidence" value="ECO:0007669"/>
    <property type="project" value="UniProtKB-UniRule"/>
</dbReference>
<accession>A0AAW6CXZ0</accession>
<evidence type="ECO:0000313" key="17">
    <source>
        <dbReference type="EMBL" id="MDB8003511.1"/>
    </source>
</evidence>
<dbReference type="SUPFAM" id="SSF52540">
    <property type="entry name" value="P-loop containing nucleoside triphosphate hydrolases"/>
    <property type="match status" value="1"/>
</dbReference>
<evidence type="ECO:0000256" key="10">
    <source>
        <dbReference type="ARBA" id="ARBA00023204"/>
    </source>
</evidence>
<name>A0AAW6CXZ0_9FIRM</name>
<evidence type="ECO:0000256" key="7">
    <source>
        <dbReference type="ARBA" id="ARBA00022839"/>
    </source>
</evidence>
<dbReference type="GO" id="GO:0000725">
    <property type="term" value="P:recombinational repair"/>
    <property type="evidence" value="ECO:0007669"/>
    <property type="project" value="TreeGrafter"/>
</dbReference>
<dbReference type="GO" id="GO:0005829">
    <property type="term" value="C:cytosol"/>
    <property type="evidence" value="ECO:0007669"/>
    <property type="project" value="TreeGrafter"/>
</dbReference>
<evidence type="ECO:0000313" key="18">
    <source>
        <dbReference type="Proteomes" id="UP001210809"/>
    </source>
</evidence>
<dbReference type="Proteomes" id="UP001210809">
    <property type="component" value="Unassembled WGS sequence"/>
</dbReference>
<evidence type="ECO:0000256" key="14">
    <source>
        <dbReference type="ARBA" id="ARBA00048988"/>
    </source>
</evidence>
<keyword evidence="11" id="KW-0413">Isomerase</keyword>
<dbReference type="EC" id="5.6.2.4" evidence="13"/>
<comment type="catalytic activity">
    <reaction evidence="14">
        <text>ATP + H2O = ADP + phosphate + H(+)</text>
        <dbReference type="Rhea" id="RHEA:13065"/>
        <dbReference type="ChEBI" id="CHEBI:15377"/>
        <dbReference type="ChEBI" id="CHEBI:15378"/>
        <dbReference type="ChEBI" id="CHEBI:30616"/>
        <dbReference type="ChEBI" id="CHEBI:43474"/>
        <dbReference type="ChEBI" id="CHEBI:456216"/>
        <dbReference type="EC" id="5.6.2.4"/>
    </reaction>
</comment>
<dbReference type="Gene3D" id="1.10.10.160">
    <property type="match status" value="1"/>
</dbReference>
<dbReference type="AlphaFoldDB" id="A0AAW6CXZ0"/>
<gene>
    <name evidence="17" type="ORF">PNE09_05440</name>
</gene>
<evidence type="ECO:0000256" key="8">
    <source>
        <dbReference type="ARBA" id="ARBA00022840"/>
    </source>
</evidence>
<dbReference type="PANTHER" id="PTHR11070">
    <property type="entry name" value="UVRD / RECB / PCRA DNA HELICASE FAMILY MEMBER"/>
    <property type="match status" value="1"/>
</dbReference>
<evidence type="ECO:0000256" key="9">
    <source>
        <dbReference type="ARBA" id="ARBA00023125"/>
    </source>
</evidence>
<evidence type="ECO:0000256" key="15">
    <source>
        <dbReference type="PROSITE-ProRule" id="PRU00560"/>
    </source>
</evidence>
<proteinExistence type="inferred from homology"/>
<dbReference type="GO" id="GO:0043138">
    <property type="term" value="F:3'-5' DNA helicase activity"/>
    <property type="evidence" value="ECO:0007669"/>
    <property type="project" value="UniProtKB-EC"/>
</dbReference>
<keyword evidence="3 15" id="KW-0547">Nucleotide-binding</keyword>
<evidence type="ECO:0000256" key="1">
    <source>
        <dbReference type="ARBA" id="ARBA00009922"/>
    </source>
</evidence>
<organism evidence="17 18">
    <name type="scientific">[Eubacterium] siraeum</name>
    <dbReference type="NCBI Taxonomy" id="39492"/>
    <lineage>
        <taxon>Bacteria</taxon>
        <taxon>Bacillati</taxon>
        <taxon>Bacillota</taxon>
        <taxon>Clostridia</taxon>
        <taxon>Eubacteriales</taxon>
        <taxon>Oscillospiraceae</taxon>
        <taxon>Oscillospiraceae incertae sedis</taxon>
    </lineage>
</organism>
<dbReference type="InterPro" id="IPR011335">
    <property type="entry name" value="Restrct_endonuc-II-like"/>
</dbReference>
<evidence type="ECO:0000259" key="16">
    <source>
        <dbReference type="PROSITE" id="PS51198"/>
    </source>
</evidence>
<dbReference type="InterPro" id="IPR027417">
    <property type="entry name" value="P-loop_NTPase"/>
</dbReference>
<sequence>MFDFGIANEKQKEAVTCTEGPLLIIAGPGTGKTFTLVKRIAYLVFEKGVKPSEIMAITFTEKAAHQLVTRISDEFLRYSGCENINIDEMYIGTFHSVCLRLMKEYSELLPFDADKRIIDSFEQQYLVYNNLERFRSVKGYCSSDFNSMSKWEQAKAICKYTSTMSEELLSRDKLLDDKDADILVIAKVWDEYDKLLTENNATDFSTIQADAWRMMQNSDISASVREKIRYVMVDEYQDTNHIQEQLILAIGEKHGNICVVGDDDQGLYRFRGATIRNIFEFPKHFGENECRVIKLEENYRSEKGIIDLYNNWMTNPEYKRKFDWGKYRYPKKIYTSKKETYSSVYTCKGTYDEPARVKLAEMIKRMKQNGTVTDYNQIVFLFKSVRNDEAKKTAEFLEESGIPVYTPRSKLYFERAEVRQIIGCLICCFRTFTCFLKQQKDADKPSKISRYYISDCMPLSSGLLKENKELYGCISEIANDIAGCKDKTEYTLLSIFYRIIAFEPFRSYIENPDGSNARQARNLAEMSNIISKFCYIHDMHLIGADNRDTLSEEFFERYLRLLKDEGVGEYEDEAEYAPEGCVSFMTIHQAKGLEFPVVIVGSLPLKKESESKDSFFYSVESRFCRKPFEAPDMIPYFDMWRKYYVAFSRAKNLLVLTEKDGSRTKPYTSVITENIPDISEYNDNRVFDRVKKEHIRKTYSFTSHISVYDECPIRYLYFKEYKFAPCEILHTSVGTLIHATLEDLNRFAIAGRYDEITEELIKKWFALNYAKMQESTGLMLSEERRKSALDQVLNYFDKRKEHIRKVWKAEEKVELVLPEYILQGVIDLIEDDDGKIEIVDYKTGRKPDLPEKSAQVEHYRKQLEIYAYLISERYKKNVSRMHLYYTNEAEENPLVTFEYSKNCVDKEIEDVSQTVRKIEDKRFDAKAENDYSCRYCDMKYMCKKVKNYD</sequence>
<dbReference type="InterPro" id="IPR000212">
    <property type="entry name" value="DNA_helicase_UvrD/REP"/>
</dbReference>
<evidence type="ECO:0000256" key="2">
    <source>
        <dbReference type="ARBA" id="ARBA00022722"/>
    </source>
</evidence>
<keyword evidence="7" id="KW-0269">Exonuclease</keyword>
<dbReference type="InterPro" id="IPR011604">
    <property type="entry name" value="PDDEXK-like_dom_sf"/>
</dbReference>
<keyword evidence="10" id="KW-0234">DNA repair</keyword>
<keyword evidence="9" id="KW-0238">DNA-binding</keyword>
<dbReference type="InterPro" id="IPR014016">
    <property type="entry name" value="UvrD-like_ATP-bd"/>
</dbReference>
<dbReference type="InterPro" id="IPR013986">
    <property type="entry name" value="DExx_box_DNA_helicase_dom_sf"/>
</dbReference>
<evidence type="ECO:0000256" key="6">
    <source>
        <dbReference type="ARBA" id="ARBA00022806"/>
    </source>
</evidence>
<evidence type="ECO:0000256" key="5">
    <source>
        <dbReference type="ARBA" id="ARBA00022801"/>
    </source>
</evidence>
<reference evidence="17" key="1">
    <citation type="submission" date="2023-01" db="EMBL/GenBank/DDBJ databases">
        <title>Human gut microbiome strain richness.</title>
        <authorList>
            <person name="Chen-Liaw A."/>
        </authorList>
    </citation>
    <scope>NUCLEOTIDE SEQUENCE</scope>
    <source>
        <strain evidence="17">1001283st1_G1_1001283B150217_161031</strain>
    </source>
</reference>
<keyword evidence="8 15" id="KW-0067">ATP-binding</keyword>
<dbReference type="SUPFAM" id="SSF52980">
    <property type="entry name" value="Restriction endonuclease-like"/>
    <property type="match status" value="1"/>
</dbReference>
<protein>
    <recommendedName>
        <fullName evidence="13">DNA 3'-5' helicase</fullName>
        <ecNumber evidence="13">5.6.2.4</ecNumber>
    </recommendedName>
</protein>